<evidence type="ECO:0000313" key="2">
    <source>
        <dbReference type="Proteomes" id="UP000766486"/>
    </source>
</evidence>
<evidence type="ECO:0000313" key="1">
    <source>
        <dbReference type="EMBL" id="VUC36653.1"/>
    </source>
</evidence>
<organism evidence="1 2">
    <name type="scientific">Bionectria ochroleuca</name>
    <name type="common">Gliocladium roseum</name>
    <dbReference type="NCBI Taxonomy" id="29856"/>
    <lineage>
        <taxon>Eukaryota</taxon>
        <taxon>Fungi</taxon>
        <taxon>Dikarya</taxon>
        <taxon>Ascomycota</taxon>
        <taxon>Pezizomycotina</taxon>
        <taxon>Sordariomycetes</taxon>
        <taxon>Hypocreomycetidae</taxon>
        <taxon>Hypocreales</taxon>
        <taxon>Bionectriaceae</taxon>
        <taxon>Clonostachys</taxon>
    </lineage>
</organism>
<sequence length="126" mass="14303">MGSPPVTSYATDAINRRKYVPADSVRRLVNKQSITSELKRKQTLRLSFPNIATQVEKQSSKLFLTLAHLDKARDIKGLLKAGFTDDDLPLKKIDDNALQISSEPRKVFKTPKDWSEQTLDSFVEKQ</sequence>
<dbReference type="EMBL" id="CABFNS010000931">
    <property type="protein sequence ID" value="VUC36653.1"/>
    <property type="molecule type" value="Genomic_DNA"/>
</dbReference>
<comment type="caution">
    <text evidence="1">The sequence shown here is derived from an EMBL/GenBank/DDBJ whole genome shotgun (WGS) entry which is preliminary data.</text>
</comment>
<keyword evidence="2" id="KW-1185">Reference proteome</keyword>
<reference evidence="1 2" key="1">
    <citation type="submission" date="2019-06" db="EMBL/GenBank/DDBJ databases">
        <authorList>
            <person name="Broberg M."/>
        </authorList>
    </citation>
    <scope>NUCLEOTIDE SEQUENCE [LARGE SCALE GENOMIC DNA]</scope>
</reference>
<proteinExistence type="predicted"/>
<accession>A0ABY6V0M6</accession>
<name>A0ABY6V0M6_BIOOC</name>
<protein>
    <submittedName>
        <fullName evidence="1">Uncharacterized protein</fullName>
    </submittedName>
</protein>
<dbReference type="Proteomes" id="UP000766486">
    <property type="component" value="Unassembled WGS sequence"/>
</dbReference>
<gene>
    <name evidence="1" type="ORF">CLO192961_LOCUS449236</name>
</gene>